<evidence type="ECO:0000256" key="1">
    <source>
        <dbReference type="ARBA" id="ARBA00004861"/>
    </source>
</evidence>
<evidence type="ECO:0000256" key="6">
    <source>
        <dbReference type="PIRSR" id="PIRSR614732-1"/>
    </source>
</evidence>
<dbReference type="GO" id="GO:0006207">
    <property type="term" value="P:'de novo' pyrimidine nucleobase biosynthetic process"/>
    <property type="evidence" value="ECO:0007669"/>
    <property type="project" value="InterPro"/>
</dbReference>
<evidence type="ECO:0000256" key="7">
    <source>
        <dbReference type="PIRSR" id="PIRSR614732-2"/>
    </source>
</evidence>
<dbReference type="InterPro" id="IPR011060">
    <property type="entry name" value="RibuloseP-bd_barrel"/>
</dbReference>
<evidence type="ECO:0000256" key="3">
    <source>
        <dbReference type="ARBA" id="ARBA00022793"/>
    </source>
</evidence>
<organism evidence="9 10">
    <name type="scientific">Plectus sambesii</name>
    <dbReference type="NCBI Taxonomy" id="2011161"/>
    <lineage>
        <taxon>Eukaryota</taxon>
        <taxon>Metazoa</taxon>
        <taxon>Ecdysozoa</taxon>
        <taxon>Nematoda</taxon>
        <taxon>Chromadorea</taxon>
        <taxon>Plectida</taxon>
        <taxon>Plectina</taxon>
        <taxon>Plectoidea</taxon>
        <taxon>Plectidae</taxon>
        <taxon>Plectus</taxon>
    </lineage>
</organism>
<dbReference type="PANTHER" id="PTHR19278">
    <property type="entry name" value="OROTATE PHOSPHORIBOSYLTRANSFERASE"/>
    <property type="match status" value="1"/>
</dbReference>
<sequence>VLEKEGLKVTDVLIILDRQQGGVATLKAKGITVHSVMTMEAILNYLITQNVINDEKKEEIVRALTPVKKVASAPVNWSLDSRVRVATNPIAKKLMEIMLLKKTNLCIAADFTTQEQILKLAAQIGAHICMLKLHVDIISDFSADFIDKLTQIANDNNFVIFEDRKLADTGKTVELQLTKGVYSISSWAHLVTVHSLPGQSVLQGLAAAIDAKDSALGGCLLIAQLSTKGTLTAGAEYLSGTMID</sequence>
<feature type="binding site" evidence="7">
    <location>
        <position position="132"/>
    </location>
    <ligand>
        <name>substrate</name>
    </ligand>
</feature>
<dbReference type="Proteomes" id="UP000887566">
    <property type="component" value="Unplaced"/>
</dbReference>
<dbReference type="Pfam" id="PF00215">
    <property type="entry name" value="OMPdecase"/>
    <property type="match status" value="1"/>
</dbReference>
<dbReference type="InterPro" id="IPR001754">
    <property type="entry name" value="OMPdeCOase_dom"/>
</dbReference>
<feature type="binding site" evidence="7">
    <location>
        <position position="110"/>
    </location>
    <ligand>
        <name>substrate</name>
    </ligand>
</feature>
<dbReference type="EC" id="4.1.1.23" evidence="2"/>
<dbReference type="Gene3D" id="3.40.50.2020">
    <property type="match status" value="1"/>
</dbReference>
<comment type="pathway">
    <text evidence="1">Pyrimidine metabolism; UMP biosynthesis via de novo pathway; UMP from orotate: step 2/2.</text>
</comment>
<dbReference type="GO" id="GO:0044205">
    <property type="term" value="P:'de novo' UMP biosynthetic process"/>
    <property type="evidence" value="ECO:0007669"/>
    <property type="project" value="InterPro"/>
</dbReference>
<feature type="active site" description="For OMPdecase activity" evidence="6">
    <location>
        <position position="168"/>
    </location>
</feature>
<keyword evidence="4" id="KW-0665">Pyrimidine biosynthesis</keyword>
<dbReference type="InterPro" id="IPR014732">
    <property type="entry name" value="OMPdecase"/>
</dbReference>
<dbReference type="WBParaSite" id="PSAMB.scaffold13854size2093.g35723.t1">
    <property type="protein sequence ID" value="PSAMB.scaffold13854size2093.g35723.t1"/>
    <property type="gene ID" value="PSAMB.scaffold13854size2093.g35723"/>
</dbReference>
<protein>
    <recommendedName>
        <fullName evidence="2">orotidine-5'-phosphate decarboxylase</fullName>
        <ecNumber evidence="2">4.1.1.23</ecNumber>
    </recommendedName>
</protein>
<dbReference type="NCBIfam" id="TIGR01740">
    <property type="entry name" value="pyrF"/>
    <property type="match status" value="1"/>
</dbReference>
<evidence type="ECO:0000256" key="4">
    <source>
        <dbReference type="ARBA" id="ARBA00022975"/>
    </source>
</evidence>
<feature type="active site" description="For OMPdecase activity" evidence="6">
    <location>
        <position position="163"/>
    </location>
</feature>
<feature type="binding site" evidence="7">
    <location>
        <position position="226"/>
    </location>
    <ligand>
        <name>substrate</name>
    </ligand>
</feature>
<evidence type="ECO:0000313" key="10">
    <source>
        <dbReference type="WBParaSite" id="PSAMB.scaffold13854size2093.g35723.t1"/>
    </source>
</evidence>
<dbReference type="SUPFAM" id="SSF51366">
    <property type="entry name" value="Ribulose-phoshate binding barrel"/>
    <property type="match status" value="1"/>
</dbReference>
<dbReference type="InterPro" id="IPR029057">
    <property type="entry name" value="PRTase-like"/>
</dbReference>
<proteinExistence type="predicted"/>
<evidence type="ECO:0000259" key="8">
    <source>
        <dbReference type="SMART" id="SM00934"/>
    </source>
</evidence>
<dbReference type="GO" id="GO:0004588">
    <property type="term" value="F:orotate phosphoribosyltransferase activity"/>
    <property type="evidence" value="ECO:0007669"/>
    <property type="project" value="TreeGrafter"/>
</dbReference>
<feature type="active site" description="For OMPdecase activity" evidence="6">
    <location>
        <position position="165"/>
    </location>
</feature>
<dbReference type="SMART" id="SM00934">
    <property type="entry name" value="OMPdecase"/>
    <property type="match status" value="1"/>
</dbReference>
<accession>A0A914UZA8</accession>
<dbReference type="AlphaFoldDB" id="A0A914UZA8"/>
<evidence type="ECO:0000256" key="5">
    <source>
        <dbReference type="ARBA" id="ARBA00023239"/>
    </source>
</evidence>
<feature type="domain" description="Orotidine 5'-phosphate decarboxylase" evidence="8">
    <location>
        <begin position="104"/>
        <end position="243"/>
    </location>
</feature>
<evidence type="ECO:0000256" key="2">
    <source>
        <dbReference type="ARBA" id="ARBA00012321"/>
    </source>
</evidence>
<dbReference type="InterPro" id="IPR013785">
    <property type="entry name" value="Aldolase_TIM"/>
</dbReference>
<evidence type="ECO:0000313" key="9">
    <source>
        <dbReference type="Proteomes" id="UP000887566"/>
    </source>
</evidence>
<keyword evidence="5" id="KW-0456">Lyase</keyword>
<reference evidence="10" key="1">
    <citation type="submission" date="2022-11" db="UniProtKB">
        <authorList>
            <consortium name="WormBaseParasite"/>
        </authorList>
    </citation>
    <scope>IDENTIFICATION</scope>
</reference>
<keyword evidence="9" id="KW-1185">Reference proteome</keyword>
<dbReference type="PANTHER" id="PTHR19278:SF9">
    <property type="entry name" value="URIDINE 5'-MONOPHOSPHATE SYNTHASE"/>
    <property type="match status" value="1"/>
</dbReference>
<dbReference type="Gene3D" id="3.20.20.70">
    <property type="entry name" value="Aldolase class I"/>
    <property type="match status" value="1"/>
</dbReference>
<keyword evidence="3" id="KW-0210">Decarboxylase</keyword>
<name>A0A914UZA8_9BILA</name>
<dbReference type="GO" id="GO:0004590">
    <property type="term" value="F:orotidine-5'-phosphate decarboxylase activity"/>
    <property type="evidence" value="ECO:0007669"/>
    <property type="project" value="UniProtKB-EC"/>
</dbReference>